<name>A0A2M8EIQ9_UNCKA</name>
<evidence type="ECO:0000259" key="5">
    <source>
        <dbReference type="Pfam" id="PF05157"/>
    </source>
</evidence>
<evidence type="ECO:0000256" key="3">
    <source>
        <dbReference type="ARBA" id="ARBA00022840"/>
    </source>
</evidence>
<evidence type="ECO:0000256" key="1">
    <source>
        <dbReference type="ARBA" id="ARBA00006611"/>
    </source>
</evidence>
<dbReference type="Gene3D" id="3.30.450.90">
    <property type="match status" value="1"/>
</dbReference>
<dbReference type="PANTHER" id="PTHR30258">
    <property type="entry name" value="TYPE II SECRETION SYSTEM PROTEIN GSPE-RELATED"/>
    <property type="match status" value="1"/>
</dbReference>
<dbReference type="SUPFAM" id="SSF52540">
    <property type="entry name" value="P-loop containing nucleoside triphosphate hydrolases"/>
    <property type="match status" value="1"/>
</dbReference>
<organism evidence="6 7">
    <name type="scientific">candidate division WWE3 bacterium CG_4_9_14_0_2_um_filter_48_10</name>
    <dbReference type="NCBI Taxonomy" id="1975078"/>
    <lineage>
        <taxon>Bacteria</taxon>
        <taxon>Katanobacteria</taxon>
    </lineage>
</organism>
<keyword evidence="2" id="KW-0547">Nucleotide-binding</keyword>
<dbReference type="PANTHER" id="PTHR30258:SF3">
    <property type="entry name" value="SLL1921 PROTEIN"/>
    <property type="match status" value="1"/>
</dbReference>
<dbReference type="InterPro" id="IPR037257">
    <property type="entry name" value="T2SS_E_N_sf"/>
</dbReference>
<dbReference type="AlphaFoldDB" id="A0A2M8EIQ9"/>
<dbReference type="Proteomes" id="UP000228781">
    <property type="component" value="Unassembled WGS sequence"/>
</dbReference>
<reference evidence="7" key="1">
    <citation type="submission" date="2017-09" db="EMBL/GenBank/DDBJ databases">
        <title>Depth-based differentiation of microbial function through sediment-hosted aquifers and enrichment of novel symbionts in the deep terrestrial subsurface.</title>
        <authorList>
            <person name="Probst A.J."/>
            <person name="Ladd B."/>
            <person name="Jarett J.K."/>
            <person name="Geller-Mcgrath D.E."/>
            <person name="Sieber C.M.K."/>
            <person name="Emerson J.B."/>
            <person name="Anantharaman K."/>
            <person name="Thomas B.C."/>
            <person name="Malmstrom R."/>
            <person name="Stieglmeier M."/>
            <person name="Klingl A."/>
            <person name="Woyke T."/>
            <person name="Ryan C.M."/>
            <person name="Banfield J.F."/>
        </authorList>
    </citation>
    <scope>NUCLEOTIDE SEQUENCE [LARGE SCALE GENOMIC DNA]</scope>
</reference>
<dbReference type="GO" id="GO:0016887">
    <property type="term" value="F:ATP hydrolysis activity"/>
    <property type="evidence" value="ECO:0007669"/>
    <property type="project" value="TreeGrafter"/>
</dbReference>
<feature type="domain" description="Bacterial type II secretion system protein E" evidence="4">
    <location>
        <begin position="182"/>
        <end position="577"/>
    </location>
</feature>
<evidence type="ECO:0008006" key="8">
    <source>
        <dbReference type="Google" id="ProtNLM"/>
    </source>
</evidence>
<dbReference type="GO" id="GO:0005524">
    <property type="term" value="F:ATP binding"/>
    <property type="evidence" value="ECO:0007669"/>
    <property type="project" value="UniProtKB-KW"/>
</dbReference>
<dbReference type="Gene3D" id="3.40.50.300">
    <property type="entry name" value="P-loop containing nucleotide triphosphate hydrolases"/>
    <property type="match status" value="1"/>
</dbReference>
<feature type="domain" description="Type II secretion system protein GspE N-terminal" evidence="5">
    <location>
        <begin position="64"/>
        <end position="150"/>
    </location>
</feature>
<dbReference type="EMBL" id="PFSK01000030">
    <property type="protein sequence ID" value="PJC22602.1"/>
    <property type="molecule type" value="Genomic_DNA"/>
</dbReference>
<evidence type="ECO:0000256" key="2">
    <source>
        <dbReference type="ARBA" id="ARBA00022741"/>
    </source>
</evidence>
<comment type="similarity">
    <text evidence="1">Belongs to the GSP E family.</text>
</comment>
<sequence length="581" mass="64251">MAGATSMVKKGIEDILQERGLLTVEQVSDLKIEQISFGRPTEEIVEERKLVDPKALAQAKAEFLGIPYTDLSGVDIPAEVLELIPQAVASRNTLIPFEKKGGVISVAMWDPLDLQVIEFIERSTKLKVKPFHAEKSAIEKAISRQYQKTLGEEVTEALEEVKAPLKLEEAKDIEREPEMIRKSPVADIVSAILRYAARSKASDVHIEPTEEKVRVRYRIDGILQERLVLPKELHSSVTSRVKILSDLKIDEKRIPQDGRFKIEYEGREIDLRVSTMPTSLGEKVAIRLLEETEKIPTFSELGMRGMALRRMEEVLQRPTGLIYITGPTGSGKTLTLASALSKINTPKVNIITIEDPVEVRIPGVNQTQINPAAGLTFATGLRSMLRQDPDIIMVGETRDNETAALSVHAALTGHLVFSTLHTNSAAGALPRLIDMKVEPFLLTSTVVAVEAQRLVRKLCPECKSDYEATAEGEQKLKEVLGSLYEQAPKTVKNGKLKLFQGRSKGKACEKCGGSGYSGRTGIFEVLLMSDTIARLVLEQRPTQEIEQQAIKEGMIALVQDGFMKVLDGTTTIEEVLRVAEE</sequence>
<dbReference type="InterPro" id="IPR027417">
    <property type="entry name" value="P-loop_NTPase"/>
</dbReference>
<dbReference type="Pfam" id="PF00437">
    <property type="entry name" value="T2SSE"/>
    <property type="match status" value="1"/>
</dbReference>
<dbReference type="Gene3D" id="3.30.300.160">
    <property type="entry name" value="Type II secretion system, protein E, N-terminal domain"/>
    <property type="match status" value="1"/>
</dbReference>
<dbReference type="InterPro" id="IPR007831">
    <property type="entry name" value="T2SS_GspE_N"/>
</dbReference>
<comment type="caution">
    <text evidence="6">The sequence shown here is derived from an EMBL/GenBank/DDBJ whole genome shotgun (WGS) entry which is preliminary data.</text>
</comment>
<dbReference type="GO" id="GO:0005886">
    <property type="term" value="C:plasma membrane"/>
    <property type="evidence" value="ECO:0007669"/>
    <property type="project" value="TreeGrafter"/>
</dbReference>
<keyword evidence="3" id="KW-0067">ATP-binding</keyword>
<dbReference type="InterPro" id="IPR001482">
    <property type="entry name" value="T2SS/T4SS_dom"/>
</dbReference>
<protein>
    <recommendedName>
        <fullName evidence="8">Bacterial type II secretion system protein E domain-containing protein</fullName>
    </recommendedName>
</protein>
<dbReference type="Pfam" id="PF05157">
    <property type="entry name" value="MshEN"/>
    <property type="match status" value="1"/>
</dbReference>
<accession>A0A2M8EIQ9</accession>
<evidence type="ECO:0000259" key="4">
    <source>
        <dbReference type="Pfam" id="PF00437"/>
    </source>
</evidence>
<dbReference type="SUPFAM" id="SSF160246">
    <property type="entry name" value="EspE N-terminal domain-like"/>
    <property type="match status" value="1"/>
</dbReference>
<proteinExistence type="inferred from homology"/>
<dbReference type="CDD" id="cd01129">
    <property type="entry name" value="PulE-GspE-like"/>
    <property type="match status" value="1"/>
</dbReference>
<dbReference type="FunFam" id="3.40.50.300:FF:000398">
    <property type="entry name" value="Type IV pilus assembly ATPase PilB"/>
    <property type="match status" value="1"/>
</dbReference>
<gene>
    <name evidence="6" type="ORF">CO059_02180</name>
</gene>
<evidence type="ECO:0000313" key="6">
    <source>
        <dbReference type="EMBL" id="PJC22602.1"/>
    </source>
</evidence>
<evidence type="ECO:0000313" key="7">
    <source>
        <dbReference type="Proteomes" id="UP000228781"/>
    </source>
</evidence>